<name>A0A6J4VVZ8_9BACT</name>
<dbReference type="GO" id="GO:0006508">
    <property type="term" value="P:proteolysis"/>
    <property type="evidence" value="ECO:0007669"/>
    <property type="project" value="InterPro"/>
</dbReference>
<evidence type="ECO:0000259" key="3">
    <source>
        <dbReference type="Pfam" id="PF00326"/>
    </source>
</evidence>
<feature type="domain" description="Peptidase S9 prolyl oligopeptidase catalytic" evidence="3">
    <location>
        <begin position="408"/>
        <end position="611"/>
    </location>
</feature>
<protein>
    <submittedName>
        <fullName evidence="4">TolB protein, periplasmic protein involved in the tonb-independent uptake of group A colicins</fullName>
    </submittedName>
</protein>
<dbReference type="InterPro" id="IPR029058">
    <property type="entry name" value="AB_hydrolase_fold"/>
</dbReference>
<gene>
    <name evidence="4" type="ORF">AVDCRST_MAG18-4849</name>
</gene>
<reference evidence="4" key="1">
    <citation type="submission" date="2020-02" db="EMBL/GenBank/DDBJ databases">
        <authorList>
            <person name="Meier V. D."/>
        </authorList>
    </citation>
    <scope>NUCLEOTIDE SEQUENCE</scope>
    <source>
        <strain evidence="4">AVDCRST_MAG18</strain>
    </source>
</reference>
<dbReference type="InterPro" id="IPR011042">
    <property type="entry name" value="6-blade_b-propeller_TolB-like"/>
</dbReference>
<dbReference type="SUPFAM" id="SSF82171">
    <property type="entry name" value="DPP6 N-terminal domain-like"/>
    <property type="match status" value="1"/>
</dbReference>
<organism evidence="4">
    <name type="scientific">uncultured Thermomicrobiales bacterium</name>
    <dbReference type="NCBI Taxonomy" id="1645740"/>
    <lineage>
        <taxon>Bacteria</taxon>
        <taxon>Pseudomonadati</taxon>
        <taxon>Thermomicrobiota</taxon>
        <taxon>Thermomicrobia</taxon>
        <taxon>Thermomicrobiales</taxon>
        <taxon>environmental samples</taxon>
    </lineage>
</organism>
<keyword evidence="2" id="KW-0720">Serine protease</keyword>
<accession>A0A6J4VVZ8</accession>
<dbReference type="SUPFAM" id="SSF53474">
    <property type="entry name" value="alpha/beta-Hydrolases"/>
    <property type="match status" value="1"/>
</dbReference>
<evidence type="ECO:0000256" key="2">
    <source>
        <dbReference type="ARBA" id="ARBA00022825"/>
    </source>
</evidence>
<dbReference type="InterPro" id="IPR001375">
    <property type="entry name" value="Peptidase_S9_cat"/>
</dbReference>
<dbReference type="Gene3D" id="2.120.10.30">
    <property type="entry name" value="TolB, C-terminal domain"/>
    <property type="match status" value="2"/>
</dbReference>
<evidence type="ECO:0000313" key="4">
    <source>
        <dbReference type="EMBL" id="CAA9590025.1"/>
    </source>
</evidence>
<proteinExistence type="predicted"/>
<dbReference type="Pfam" id="PF07676">
    <property type="entry name" value="PD40"/>
    <property type="match status" value="5"/>
</dbReference>
<dbReference type="PANTHER" id="PTHR42776">
    <property type="entry name" value="SERINE PEPTIDASE S9 FAMILY MEMBER"/>
    <property type="match status" value="1"/>
</dbReference>
<dbReference type="InterPro" id="IPR011659">
    <property type="entry name" value="WD40"/>
</dbReference>
<keyword evidence="1" id="KW-0378">Hydrolase</keyword>
<dbReference type="EMBL" id="CADCWN010000389">
    <property type="protein sequence ID" value="CAA9590025.1"/>
    <property type="molecule type" value="Genomic_DNA"/>
</dbReference>
<dbReference type="Gene3D" id="3.40.50.1820">
    <property type="entry name" value="alpha/beta hydrolase"/>
    <property type="match status" value="1"/>
</dbReference>
<dbReference type="AlphaFoldDB" id="A0A6J4VVZ8"/>
<dbReference type="GO" id="GO:0004252">
    <property type="term" value="F:serine-type endopeptidase activity"/>
    <property type="evidence" value="ECO:0007669"/>
    <property type="project" value="TreeGrafter"/>
</dbReference>
<dbReference type="PANTHER" id="PTHR42776:SF27">
    <property type="entry name" value="DIPEPTIDYL PEPTIDASE FAMILY MEMBER 6"/>
    <property type="match status" value="1"/>
</dbReference>
<sequence length="614" mass="67591">MPTAADHWSREPGRWQAALSPEAYATVPTLATPRPSPGGTRVAYSRAYDGRIDLWVVETGGGLPLQLSDRAPLQGADPNQRHSSAIAWTPDGRDIVYAASGDGKLWIVPADGGPTRAIDEGPGNHHSPAVSPDGRRVAYVAERGEQGDIMVADIGGRWTRTISGGDEYVLQPRWSPDGRSLLYGQWPHYDMPWDERALVVADPDGGERRIIAGGARVVNADAAWSPDGRRIAFVSDRDGDFINLWTIEPDGSNPHRLVHENNRHQAPAWSPDGRRIAYTRNDRGDCQVWCWEGDGTRQLTREPGVWTDLGWLDDDRLVGLFASPTLPADLYTLDARTGERRQLTRSATGGILGGGLIGPEAVEWRSRDGLTIHGLLFTPREHRPGQHPLVVHIHGGPVGQALRNWQGHIQYLVGRGYVILAPNYRGSLGYGRAFMEKLYGDWGGGDLDDYITGAELAIGQGLVNPRKVVAMGGSAGGYSTLICLTKAPDFFRAGVCRFGIADLASFTDRTWVFERHYIAKLMGAPGAHSDLYRDRSPITFVDDVREPLLILQGEDDIVCHPSQMGMMVEALRRAGKEVEYHTYPGEGHGWRRVATHIDDAKRVDDFLVRKVLNR</sequence>
<keyword evidence="2" id="KW-0645">Protease</keyword>
<dbReference type="Pfam" id="PF00326">
    <property type="entry name" value="Peptidase_S9"/>
    <property type="match status" value="1"/>
</dbReference>
<evidence type="ECO:0000256" key="1">
    <source>
        <dbReference type="ARBA" id="ARBA00022801"/>
    </source>
</evidence>